<dbReference type="PANTHER" id="PTHR15741">
    <property type="entry name" value="BASIC HELIX-LOOP-HELIX ZIP TRANSCRIPTION FACTOR"/>
    <property type="match status" value="1"/>
</dbReference>
<proteinExistence type="predicted"/>
<dbReference type="Proteomes" id="UP000030746">
    <property type="component" value="Unassembled WGS sequence"/>
</dbReference>
<keyword evidence="7" id="KW-1185">Reference proteome</keyword>
<dbReference type="GeneID" id="20231757"/>
<dbReference type="PANTHER" id="PTHR15741:SF37">
    <property type="entry name" value="LD38259P"/>
    <property type="match status" value="1"/>
</dbReference>
<evidence type="ECO:0000256" key="4">
    <source>
        <dbReference type="ARBA" id="ARBA00023163"/>
    </source>
</evidence>
<organism evidence="6 7">
    <name type="scientific">Lottia gigantea</name>
    <name type="common">Giant owl limpet</name>
    <dbReference type="NCBI Taxonomy" id="225164"/>
    <lineage>
        <taxon>Eukaryota</taxon>
        <taxon>Metazoa</taxon>
        <taxon>Spiralia</taxon>
        <taxon>Lophotrochozoa</taxon>
        <taxon>Mollusca</taxon>
        <taxon>Gastropoda</taxon>
        <taxon>Patellogastropoda</taxon>
        <taxon>Lottioidea</taxon>
        <taxon>Lottiidae</taxon>
        <taxon>Lottia</taxon>
    </lineage>
</organism>
<sequence length="156" mass="18402">MYSAAEYIRELKISCDQNERTEQRLRQEIFELDSEIQCCQKGLPVGGVPTVDNPEVHLQTLFRDYLHDRINQNWKFWIFSFLVRPLFISFTQMVTSSSFPAFLHSVKKWGDEKLPLNELRIKVIELLKYISTNTSVMSTPDRLPLDAITNFQKWQD</sequence>
<keyword evidence="2" id="KW-0805">Transcription regulation</keyword>
<evidence type="ECO:0000313" key="6">
    <source>
        <dbReference type="EMBL" id="ESO93237.1"/>
    </source>
</evidence>
<reference evidence="6 7" key="1">
    <citation type="journal article" date="2013" name="Nature">
        <title>Insights into bilaterian evolution from three spiralian genomes.</title>
        <authorList>
            <person name="Simakov O."/>
            <person name="Marletaz F."/>
            <person name="Cho S.J."/>
            <person name="Edsinger-Gonzales E."/>
            <person name="Havlak P."/>
            <person name="Hellsten U."/>
            <person name="Kuo D.H."/>
            <person name="Larsson T."/>
            <person name="Lv J."/>
            <person name="Arendt D."/>
            <person name="Savage R."/>
            <person name="Osoegawa K."/>
            <person name="de Jong P."/>
            <person name="Grimwood J."/>
            <person name="Chapman J.A."/>
            <person name="Shapiro H."/>
            <person name="Aerts A."/>
            <person name="Otillar R.P."/>
            <person name="Terry A.Y."/>
            <person name="Boore J.L."/>
            <person name="Grigoriev I.V."/>
            <person name="Lindberg D.R."/>
            <person name="Seaver E.C."/>
            <person name="Weisblat D.A."/>
            <person name="Putnam N.H."/>
            <person name="Rokhsar D.S."/>
        </authorList>
    </citation>
    <scope>NUCLEOTIDE SEQUENCE [LARGE SCALE GENOMIC DNA]</scope>
</reference>
<keyword evidence="5" id="KW-0539">Nucleus</keyword>
<dbReference type="RefSeq" id="XP_009055939.1">
    <property type="nucleotide sequence ID" value="XM_009057691.1"/>
</dbReference>
<dbReference type="HOGENOM" id="CLU_119834_0_0_1"/>
<evidence type="ECO:0008006" key="8">
    <source>
        <dbReference type="Google" id="ProtNLM"/>
    </source>
</evidence>
<evidence type="ECO:0000256" key="3">
    <source>
        <dbReference type="ARBA" id="ARBA00023125"/>
    </source>
</evidence>
<dbReference type="CTD" id="20231757"/>
<dbReference type="InterPro" id="IPR052207">
    <property type="entry name" value="Max-like/E-box_TFs"/>
</dbReference>
<evidence type="ECO:0000256" key="1">
    <source>
        <dbReference type="ARBA" id="ARBA00004123"/>
    </source>
</evidence>
<name>V4A900_LOTGI</name>
<dbReference type="EMBL" id="KB201931">
    <property type="protein sequence ID" value="ESO93237.1"/>
    <property type="molecule type" value="Genomic_DNA"/>
</dbReference>
<dbReference type="GO" id="GO:0000981">
    <property type="term" value="F:DNA-binding transcription factor activity, RNA polymerase II-specific"/>
    <property type="evidence" value="ECO:0007669"/>
    <property type="project" value="TreeGrafter"/>
</dbReference>
<evidence type="ECO:0000256" key="5">
    <source>
        <dbReference type="ARBA" id="ARBA00023242"/>
    </source>
</evidence>
<gene>
    <name evidence="6" type="ORF">LOTGIDRAFT_119609</name>
</gene>
<accession>V4A900</accession>
<evidence type="ECO:0000313" key="7">
    <source>
        <dbReference type="Proteomes" id="UP000030746"/>
    </source>
</evidence>
<dbReference type="AlphaFoldDB" id="V4A900"/>
<comment type="subcellular location">
    <subcellularLocation>
        <location evidence="1">Nucleus</location>
    </subcellularLocation>
</comment>
<keyword evidence="3" id="KW-0238">DNA-binding</keyword>
<dbReference type="GO" id="GO:0000978">
    <property type="term" value="F:RNA polymerase II cis-regulatory region sequence-specific DNA binding"/>
    <property type="evidence" value="ECO:0007669"/>
    <property type="project" value="TreeGrafter"/>
</dbReference>
<protein>
    <recommendedName>
        <fullName evidence="8">BHLH domain-containing protein</fullName>
    </recommendedName>
</protein>
<keyword evidence="4" id="KW-0804">Transcription</keyword>
<dbReference type="OrthoDB" id="6022628at2759"/>
<evidence type="ECO:0000256" key="2">
    <source>
        <dbReference type="ARBA" id="ARBA00023015"/>
    </source>
</evidence>
<dbReference type="OMA" id="HVSTHED"/>
<dbReference type="KEGG" id="lgi:LOTGIDRAFT_119609"/>
<dbReference type="GO" id="GO:0005634">
    <property type="term" value="C:nucleus"/>
    <property type="evidence" value="ECO:0007669"/>
    <property type="project" value="UniProtKB-SubCell"/>
</dbReference>